<evidence type="ECO:0000313" key="3">
    <source>
        <dbReference type="Proteomes" id="UP000013785"/>
    </source>
</evidence>
<dbReference type="HOGENOM" id="CLU_097934_2_0_9"/>
<protein>
    <submittedName>
        <fullName evidence="2">Cof family protein</fullName>
    </submittedName>
</protein>
<dbReference type="EMBL" id="AJAT01000007">
    <property type="protein sequence ID" value="EOL48746.1"/>
    <property type="molecule type" value="Genomic_DNA"/>
</dbReference>
<sequence length="174" mass="20043">MTKQSPFEQAEEFHEIFDPRKPKVPTAFSPEEASFRAGFKQEELVELLYAASNNDLALFEKLTEQLQQDIIKAKKKILAKSEPVENVLVSEVDALVDVLYFTYGSFSLLGVDPMPIFDIVHQANMGKLFPDGQPHYDPKTNKVLKPENWARDFAPEKKIYAEIKRQQQKKQRDN</sequence>
<dbReference type="Pfam" id="PF01503">
    <property type="entry name" value="PRA-PH"/>
    <property type="match status" value="1"/>
</dbReference>
<keyword evidence="3" id="KW-1185">Reference proteome</keyword>
<name>R3WLL8_9ENTE</name>
<proteinExistence type="predicted"/>
<evidence type="ECO:0000256" key="1">
    <source>
        <dbReference type="SAM" id="MobiDB-lite"/>
    </source>
</evidence>
<gene>
    <name evidence="2" type="ORF">UC3_00297</name>
</gene>
<comment type="caution">
    <text evidence="2">The sequence shown here is derived from an EMBL/GenBank/DDBJ whole genome shotgun (WGS) entry which is preliminary data.</text>
</comment>
<dbReference type="PATRIC" id="fig|1158610.3.peg.270"/>
<evidence type="ECO:0000313" key="2">
    <source>
        <dbReference type="EMBL" id="EOL48746.1"/>
    </source>
</evidence>
<dbReference type="OrthoDB" id="9810101at2"/>
<reference evidence="2 3" key="1">
    <citation type="submission" date="2013-02" db="EMBL/GenBank/DDBJ databases">
        <title>The Genome Sequence of Enterococcus phoeniculicola BAA-412.</title>
        <authorList>
            <consortium name="The Broad Institute Genome Sequencing Platform"/>
            <consortium name="The Broad Institute Genome Sequencing Center for Infectious Disease"/>
            <person name="Earl A.M."/>
            <person name="Gilmore M.S."/>
            <person name="Lebreton F."/>
            <person name="Walker B."/>
            <person name="Young S.K."/>
            <person name="Zeng Q."/>
            <person name="Gargeya S."/>
            <person name="Fitzgerald M."/>
            <person name="Haas B."/>
            <person name="Abouelleil A."/>
            <person name="Alvarado L."/>
            <person name="Arachchi H.M."/>
            <person name="Berlin A.M."/>
            <person name="Chapman S.B."/>
            <person name="Dewar J."/>
            <person name="Goldberg J."/>
            <person name="Griggs A."/>
            <person name="Gujja S."/>
            <person name="Hansen M."/>
            <person name="Howarth C."/>
            <person name="Imamovic A."/>
            <person name="Larimer J."/>
            <person name="McCowan C."/>
            <person name="Murphy C."/>
            <person name="Neiman D."/>
            <person name="Pearson M."/>
            <person name="Priest M."/>
            <person name="Roberts A."/>
            <person name="Saif S."/>
            <person name="Shea T."/>
            <person name="Sisk P."/>
            <person name="Sykes S."/>
            <person name="Wortman J."/>
            <person name="Nusbaum C."/>
            <person name="Birren B."/>
        </authorList>
    </citation>
    <scope>NUCLEOTIDE SEQUENCE [LARGE SCALE GENOMIC DNA]</scope>
    <source>
        <strain evidence="2 3">ATCC BAA-412</strain>
    </source>
</reference>
<dbReference type="eggNOG" id="COG4696">
    <property type="taxonomic scope" value="Bacteria"/>
</dbReference>
<feature type="compositionally biased region" description="Basic and acidic residues" evidence="1">
    <location>
        <begin position="11"/>
        <end position="21"/>
    </location>
</feature>
<feature type="region of interest" description="Disordered" evidence="1">
    <location>
        <begin position="1"/>
        <end position="25"/>
    </location>
</feature>
<dbReference type="InterPro" id="IPR023292">
    <property type="entry name" value="NTP_PyroPHydrolase-like_dom_sf"/>
</dbReference>
<dbReference type="STRING" id="154621.RV11_GL003240"/>
<dbReference type="Proteomes" id="UP000013785">
    <property type="component" value="Unassembled WGS sequence"/>
</dbReference>
<dbReference type="InterPro" id="IPR021130">
    <property type="entry name" value="PRib-ATP_PPHydrolase-like"/>
</dbReference>
<dbReference type="RefSeq" id="WP_010766972.1">
    <property type="nucleotide sequence ID" value="NZ_ASWE01000004.1"/>
</dbReference>
<accession>R3WLL8</accession>
<dbReference type="AlphaFoldDB" id="R3WLL8"/>
<organism evidence="2 3">
    <name type="scientific">Enterococcus phoeniculicola ATCC BAA-412</name>
    <dbReference type="NCBI Taxonomy" id="1158610"/>
    <lineage>
        <taxon>Bacteria</taxon>
        <taxon>Bacillati</taxon>
        <taxon>Bacillota</taxon>
        <taxon>Bacilli</taxon>
        <taxon>Lactobacillales</taxon>
        <taxon>Enterococcaceae</taxon>
        <taxon>Enterococcus</taxon>
    </lineage>
</organism>
<dbReference type="Gene3D" id="1.10.3420.10">
    <property type="entry name" value="putative ntp pyrophosphohydrolase like domain"/>
    <property type="match status" value="1"/>
</dbReference>